<evidence type="ECO:0000313" key="4">
    <source>
        <dbReference type="Proteomes" id="UP000007517"/>
    </source>
</evidence>
<evidence type="ECO:0000313" key="3">
    <source>
        <dbReference type="EMBL" id="CCG05510.1"/>
    </source>
</evidence>
<gene>
    <name evidence="3" type="ordered locus">BLASA_4716</name>
</gene>
<dbReference type="Proteomes" id="UP000007517">
    <property type="component" value="Chromosome"/>
</dbReference>
<dbReference type="AlphaFoldDB" id="H6RSB8"/>
<sequence length="193" mass="19871">MRAIRSRTATSRAAAAALAAAAGLLLAGCGGDEPATDAPAAEEPIEDVLDDVAEGESPGDEPDIPFEEIPGDELVEPAFDGLYDDEFLAEIDFYLERPVVLSGEVVDVLTDGVFAMSAAEDPGVPPILVVNSEPMPEIAAGVPVRVAGTLEDALEVGTGEQVQDLGLDDPLFEEYAGAPLLLAETVEAVQPGG</sequence>
<dbReference type="KEGG" id="bsd:BLASA_4716"/>
<dbReference type="EMBL" id="FO117623">
    <property type="protein sequence ID" value="CCG05510.1"/>
    <property type="molecule type" value="Genomic_DNA"/>
</dbReference>
<feature type="region of interest" description="Disordered" evidence="1">
    <location>
        <begin position="31"/>
        <end position="68"/>
    </location>
</feature>
<feature type="signal peptide" evidence="2">
    <location>
        <begin position="1"/>
        <end position="27"/>
    </location>
</feature>
<feature type="compositionally biased region" description="Low complexity" evidence="1">
    <location>
        <begin position="31"/>
        <end position="42"/>
    </location>
</feature>
<dbReference type="OrthoDB" id="5193206at2"/>
<keyword evidence="4" id="KW-1185">Reference proteome</keyword>
<dbReference type="PROSITE" id="PS51257">
    <property type="entry name" value="PROKAR_LIPOPROTEIN"/>
    <property type="match status" value="1"/>
</dbReference>
<evidence type="ECO:0000256" key="2">
    <source>
        <dbReference type="SAM" id="SignalP"/>
    </source>
</evidence>
<evidence type="ECO:0000256" key="1">
    <source>
        <dbReference type="SAM" id="MobiDB-lite"/>
    </source>
</evidence>
<feature type="chain" id="PRO_5039250888" description="Lipoprotein" evidence="2">
    <location>
        <begin position="28"/>
        <end position="193"/>
    </location>
</feature>
<proteinExistence type="predicted"/>
<dbReference type="RefSeq" id="WP_014378376.1">
    <property type="nucleotide sequence ID" value="NC_016943.1"/>
</dbReference>
<evidence type="ECO:0008006" key="5">
    <source>
        <dbReference type="Google" id="ProtNLM"/>
    </source>
</evidence>
<accession>H6RSB8</accession>
<name>H6RSB8_BLASD</name>
<reference evidence="3 4" key="1">
    <citation type="journal article" date="2012" name="J. Bacteriol.">
        <title>Genome Sequence of Blastococcus saxobsidens DD2, a Stone-Inhabiting Bacterium.</title>
        <authorList>
            <person name="Chouaia B."/>
            <person name="Crotti E."/>
            <person name="Brusetti L."/>
            <person name="Daffonchio D."/>
            <person name="Essoussi I."/>
            <person name="Nouioui I."/>
            <person name="Sbissi I."/>
            <person name="Ghodhbane-Gtari F."/>
            <person name="Gtari M."/>
            <person name="Vacherie B."/>
            <person name="Barbe V."/>
            <person name="Medigue C."/>
            <person name="Gury J."/>
            <person name="Pujic P."/>
            <person name="Normand P."/>
        </authorList>
    </citation>
    <scope>NUCLEOTIDE SEQUENCE [LARGE SCALE GENOMIC DNA]</scope>
    <source>
        <strain evidence="3 4">DD2</strain>
    </source>
</reference>
<protein>
    <recommendedName>
        <fullName evidence="5">Lipoprotein</fullName>
    </recommendedName>
</protein>
<keyword evidence="2" id="KW-0732">Signal</keyword>
<organism evidence="3 4">
    <name type="scientific">Blastococcus saxobsidens (strain DD2)</name>
    <dbReference type="NCBI Taxonomy" id="1146883"/>
    <lineage>
        <taxon>Bacteria</taxon>
        <taxon>Bacillati</taxon>
        <taxon>Actinomycetota</taxon>
        <taxon>Actinomycetes</taxon>
        <taxon>Geodermatophilales</taxon>
        <taxon>Geodermatophilaceae</taxon>
        <taxon>Blastococcus</taxon>
    </lineage>
</organism>
<reference evidence="4" key="2">
    <citation type="submission" date="2012-02" db="EMBL/GenBank/DDBJ databases">
        <title>Complete genome sequence of Blastococcus saxobsidens strain DD2.</title>
        <authorList>
            <person name="Genoscope."/>
        </authorList>
    </citation>
    <scope>NUCLEOTIDE SEQUENCE [LARGE SCALE GENOMIC DNA]</scope>
    <source>
        <strain evidence="4">DD2</strain>
    </source>
</reference>
<dbReference type="HOGENOM" id="CLU_1406356_0_0_11"/>
<feature type="compositionally biased region" description="Acidic residues" evidence="1">
    <location>
        <begin position="43"/>
        <end position="68"/>
    </location>
</feature>